<keyword evidence="4" id="KW-1185">Reference proteome</keyword>
<protein>
    <recommendedName>
        <fullName evidence="2">Protein kinase domain-containing protein</fullName>
    </recommendedName>
</protein>
<gene>
    <name evidence="3" type="ORF">GPECTOR_2g957</name>
</gene>
<reference evidence="4" key="1">
    <citation type="journal article" date="2016" name="Nat. Commun.">
        <title>The Gonium pectorale genome demonstrates co-option of cell cycle regulation during the evolution of multicellularity.</title>
        <authorList>
            <person name="Hanschen E.R."/>
            <person name="Marriage T.N."/>
            <person name="Ferris P.J."/>
            <person name="Hamaji T."/>
            <person name="Toyoda A."/>
            <person name="Fujiyama A."/>
            <person name="Neme R."/>
            <person name="Noguchi H."/>
            <person name="Minakuchi Y."/>
            <person name="Suzuki M."/>
            <person name="Kawai-Toyooka H."/>
            <person name="Smith D.R."/>
            <person name="Sparks H."/>
            <person name="Anderson J."/>
            <person name="Bakaric R."/>
            <person name="Luria V."/>
            <person name="Karger A."/>
            <person name="Kirschner M.W."/>
            <person name="Durand P.M."/>
            <person name="Michod R.E."/>
            <person name="Nozaki H."/>
            <person name="Olson B.J."/>
        </authorList>
    </citation>
    <scope>NUCLEOTIDE SEQUENCE [LARGE SCALE GENOMIC DNA]</scope>
    <source>
        <strain evidence="4">NIES-2863</strain>
    </source>
</reference>
<evidence type="ECO:0000256" key="1">
    <source>
        <dbReference type="SAM" id="Coils"/>
    </source>
</evidence>
<accession>A0A150H1Z1</accession>
<dbReference type="InterPro" id="IPR000719">
    <property type="entry name" value="Prot_kinase_dom"/>
</dbReference>
<feature type="coiled-coil region" evidence="1">
    <location>
        <begin position="41"/>
        <end position="79"/>
    </location>
</feature>
<dbReference type="GO" id="GO:0004672">
    <property type="term" value="F:protein kinase activity"/>
    <property type="evidence" value="ECO:0007669"/>
    <property type="project" value="InterPro"/>
</dbReference>
<dbReference type="EMBL" id="LSYV01000003">
    <property type="protein sequence ID" value="KXZ56075.1"/>
    <property type="molecule type" value="Genomic_DNA"/>
</dbReference>
<evidence type="ECO:0000259" key="2">
    <source>
        <dbReference type="PROSITE" id="PS50011"/>
    </source>
</evidence>
<dbReference type="Gene3D" id="1.10.510.10">
    <property type="entry name" value="Transferase(Phosphotransferase) domain 1"/>
    <property type="match status" value="1"/>
</dbReference>
<proteinExistence type="predicted"/>
<dbReference type="InterPro" id="IPR011009">
    <property type="entry name" value="Kinase-like_dom_sf"/>
</dbReference>
<dbReference type="SMART" id="SM00220">
    <property type="entry name" value="S_TKc"/>
    <property type="match status" value="1"/>
</dbReference>
<organism evidence="3 4">
    <name type="scientific">Gonium pectorale</name>
    <name type="common">Green alga</name>
    <dbReference type="NCBI Taxonomy" id="33097"/>
    <lineage>
        <taxon>Eukaryota</taxon>
        <taxon>Viridiplantae</taxon>
        <taxon>Chlorophyta</taxon>
        <taxon>core chlorophytes</taxon>
        <taxon>Chlorophyceae</taxon>
        <taxon>CS clade</taxon>
        <taxon>Chlamydomonadales</taxon>
        <taxon>Volvocaceae</taxon>
        <taxon>Gonium</taxon>
    </lineage>
</organism>
<evidence type="ECO:0000313" key="4">
    <source>
        <dbReference type="Proteomes" id="UP000075714"/>
    </source>
</evidence>
<sequence>MASSTSLASLEGEIKGVDTSIKKVEIQIVEVEEKLSEPGISEEEKDYLHEKKRQLRKEKEQLREKKLLLRKKQVQLREERLLLLKEEGRAERLTGVDNSTTFAEQLLERPLDTPPALDDLKAFLTEPPAAQVPMLGTAMASLYAGVQRYFTAATGKLATAVAFAVTGDITFNSGSEMFTLIAEETVVFSPLKALDSALPPAKRLGMVVERNQGESTSIMAVESDTGSSLRSDGILRDTYGVRLLAKWEDTPENLQDAVEDLRKKTAAWTPLYYGDIRYLPCFVTANDKLQFYAITASNGGVLAPRPVSPVYHLTAVNDRAWAVLTAIKFYQLLLAQRARYPKNVLAAHCPAPPDSRLNSSIRYLPCFVTANDKLQFYAITASNGGVLAPRPVSPVYHLTAVNDRAWAVLTAIKFYQLLLAQRARYPKNVLAAGRDLTAEHSSGFKRVLYVGAGVGKGMMGVSFICNLRFSRILEIEDLVFFRTDVLAVRKRVHPWSTYAAWSGVCFKSLQDLYKATEQRQGLVHAVDGKVSLEGDMYSVDLVPVGLQANDVALQDEDNARLLANDLLHGLDAIHQAGFVHRDLRWDNIACSPAAGGSCHRWFLIDLEACAPADQPPAHSFRPAGWHPDATLVGGRYTRASDLYHLGLLLVEKCDTLVASTEGKAFLAAICTPPRDQQQSAADLLSHEWLECLP</sequence>
<comment type="caution">
    <text evidence="3">The sequence shown here is derived from an EMBL/GenBank/DDBJ whole genome shotgun (WGS) entry which is preliminary data.</text>
</comment>
<dbReference type="Proteomes" id="UP000075714">
    <property type="component" value="Unassembled WGS sequence"/>
</dbReference>
<feature type="domain" description="Protein kinase" evidence="2">
    <location>
        <begin position="448"/>
        <end position="693"/>
    </location>
</feature>
<name>A0A150H1Z1_GONPE</name>
<dbReference type="SUPFAM" id="SSF56112">
    <property type="entry name" value="Protein kinase-like (PK-like)"/>
    <property type="match status" value="1"/>
</dbReference>
<dbReference type="PROSITE" id="PS50011">
    <property type="entry name" value="PROTEIN_KINASE_DOM"/>
    <property type="match status" value="1"/>
</dbReference>
<dbReference type="OrthoDB" id="541922at2759"/>
<evidence type="ECO:0000313" key="3">
    <source>
        <dbReference type="EMBL" id="KXZ56075.1"/>
    </source>
</evidence>
<keyword evidence="1" id="KW-0175">Coiled coil</keyword>
<dbReference type="GO" id="GO:0005524">
    <property type="term" value="F:ATP binding"/>
    <property type="evidence" value="ECO:0007669"/>
    <property type="project" value="InterPro"/>
</dbReference>
<dbReference type="AlphaFoldDB" id="A0A150H1Z1"/>